<keyword evidence="3" id="KW-1185">Reference proteome</keyword>
<dbReference type="EMBL" id="JAVDTI010000003">
    <property type="protein sequence ID" value="MDR6805956.1"/>
    <property type="molecule type" value="Genomic_DNA"/>
</dbReference>
<feature type="chain" id="PRO_5046943404" evidence="1">
    <location>
        <begin position="26"/>
        <end position="115"/>
    </location>
</feature>
<gene>
    <name evidence="2" type="ORF">J2W84_003004</name>
</gene>
<dbReference type="Pfam" id="PF13715">
    <property type="entry name" value="CarbopepD_reg_2"/>
    <property type="match status" value="1"/>
</dbReference>
<protein>
    <submittedName>
        <fullName evidence="2">Uncharacterized protein (DUF2141 family)</fullName>
    </submittedName>
</protein>
<sequence>MKQGSKMKTHVLALLLSIASVASFAQTTGNFKGKILDQSTKQPVTGATVQIDHSQFEAVSDTSAMFTINNIPAGTYAVTVSYIGFQTKNISEVAITPGKTYYSELEILEFRASFN</sequence>
<reference evidence="2 3" key="1">
    <citation type="submission" date="2023-07" db="EMBL/GenBank/DDBJ databases">
        <title>Sorghum-associated microbial communities from plants grown in Nebraska, USA.</title>
        <authorList>
            <person name="Schachtman D."/>
        </authorList>
    </citation>
    <scope>NUCLEOTIDE SEQUENCE [LARGE SCALE GENOMIC DNA]</scope>
    <source>
        <strain evidence="2 3">BE57</strain>
    </source>
</reference>
<dbReference type="Gene3D" id="2.60.40.1120">
    <property type="entry name" value="Carboxypeptidase-like, regulatory domain"/>
    <property type="match status" value="1"/>
</dbReference>
<dbReference type="InterPro" id="IPR008969">
    <property type="entry name" value="CarboxyPept-like_regulatory"/>
</dbReference>
<dbReference type="RefSeq" id="WP_309984331.1">
    <property type="nucleotide sequence ID" value="NZ_JAVDTI010000003.1"/>
</dbReference>
<name>A0ABU1QXS4_9BACT</name>
<evidence type="ECO:0000256" key="1">
    <source>
        <dbReference type="SAM" id="SignalP"/>
    </source>
</evidence>
<feature type="signal peptide" evidence="1">
    <location>
        <begin position="1"/>
        <end position="25"/>
    </location>
</feature>
<dbReference type="SUPFAM" id="SSF49464">
    <property type="entry name" value="Carboxypeptidase regulatory domain-like"/>
    <property type="match status" value="1"/>
</dbReference>
<dbReference type="Proteomes" id="UP001264980">
    <property type="component" value="Unassembled WGS sequence"/>
</dbReference>
<keyword evidence="1" id="KW-0732">Signal</keyword>
<organism evidence="2 3">
    <name type="scientific">Dyadobacter fermentans</name>
    <dbReference type="NCBI Taxonomy" id="94254"/>
    <lineage>
        <taxon>Bacteria</taxon>
        <taxon>Pseudomonadati</taxon>
        <taxon>Bacteroidota</taxon>
        <taxon>Cytophagia</taxon>
        <taxon>Cytophagales</taxon>
        <taxon>Spirosomataceae</taxon>
        <taxon>Dyadobacter</taxon>
    </lineage>
</organism>
<accession>A0ABU1QXS4</accession>
<comment type="caution">
    <text evidence="2">The sequence shown here is derived from an EMBL/GenBank/DDBJ whole genome shotgun (WGS) entry which is preliminary data.</text>
</comment>
<evidence type="ECO:0000313" key="3">
    <source>
        <dbReference type="Proteomes" id="UP001264980"/>
    </source>
</evidence>
<proteinExistence type="predicted"/>
<evidence type="ECO:0000313" key="2">
    <source>
        <dbReference type="EMBL" id="MDR6805956.1"/>
    </source>
</evidence>